<dbReference type="InterPro" id="IPR001763">
    <property type="entry name" value="Rhodanese-like_dom"/>
</dbReference>
<protein>
    <submittedName>
        <fullName evidence="2">Copper amine oxidase domain-containing protein</fullName>
    </submittedName>
</protein>
<dbReference type="EMBL" id="BDQG01000001">
    <property type="protein sequence ID" value="GAW68088.1"/>
    <property type="molecule type" value="Genomic_DNA"/>
</dbReference>
<dbReference type="PANTHER" id="PTHR43031:SF16">
    <property type="entry name" value="OXIDOREDUCTASE"/>
    <property type="match status" value="1"/>
</dbReference>
<accession>A0ABQ0MM07</accession>
<evidence type="ECO:0000313" key="3">
    <source>
        <dbReference type="Proteomes" id="UP000194153"/>
    </source>
</evidence>
<reference evidence="3" key="2">
    <citation type="submission" date="2017-05" db="EMBL/GenBank/DDBJ databases">
        <title>Draft genome sequence of Geobacter pelophilus, a iron(III)-reducing bacteria.</title>
        <authorList>
            <person name="Aoyagi T."/>
            <person name="Koike H."/>
            <person name="Morita T."/>
            <person name="Sato Y."/>
            <person name="Habe H."/>
            <person name="Hori T."/>
        </authorList>
    </citation>
    <scope>NUCLEOTIDE SEQUENCE [LARGE SCALE GENOMIC DNA]</scope>
    <source>
        <strain evidence="3">Drf2</strain>
    </source>
</reference>
<dbReference type="Proteomes" id="UP000194153">
    <property type="component" value="Unassembled WGS sequence"/>
</dbReference>
<evidence type="ECO:0000259" key="1">
    <source>
        <dbReference type="PROSITE" id="PS50206"/>
    </source>
</evidence>
<dbReference type="SUPFAM" id="SSF52821">
    <property type="entry name" value="Rhodanese/Cell cycle control phosphatase"/>
    <property type="match status" value="2"/>
</dbReference>
<dbReference type="InterPro" id="IPR001307">
    <property type="entry name" value="Thiosulphate_STrfase_CS"/>
</dbReference>
<keyword evidence="3" id="KW-1185">Reference proteome</keyword>
<dbReference type="Gene3D" id="3.40.250.10">
    <property type="entry name" value="Rhodanese-like domain"/>
    <property type="match status" value="2"/>
</dbReference>
<dbReference type="PROSITE" id="PS00380">
    <property type="entry name" value="RHODANESE_1"/>
    <property type="match status" value="2"/>
</dbReference>
<feature type="domain" description="Rhodanese" evidence="1">
    <location>
        <begin position="194"/>
        <end position="283"/>
    </location>
</feature>
<organism evidence="2 3">
    <name type="scientific">Geoanaerobacter pelophilus</name>
    <dbReference type="NCBI Taxonomy" id="60036"/>
    <lineage>
        <taxon>Bacteria</taxon>
        <taxon>Pseudomonadati</taxon>
        <taxon>Thermodesulfobacteriota</taxon>
        <taxon>Desulfuromonadia</taxon>
        <taxon>Geobacterales</taxon>
        <taxon>Geobacteraceae</taxon>
        <taxon>Geoanaerobacter</taxon>
    </lineage>
</organism>
<dbReference type="PANTHER" id="PTHR43031">
    <property type="entry name" value="FAD-DEPENDENT OXIDOREDUCTASE"/>
    <property type="match status" value="1"/>
</dbReference>
<dbReference type="Pfam" id="PF00581">
    <property type="entry name" value="Rhodanese"/>
    <property type="match status" value="2"/>
</dbReference>
<dbReference type="SMART" id="SM00450">
    <property type="entry name" value="RHOD"/>
    <property type="match status" value="2"/>
</dbReference>
<name>A0ABQ0MM07_9BACT</name>
<dbReference type="InterPro" id="IPR036873">
    <property type="entry name" value="Rhodanese-like_dom_sf"/>
</dbReference>
<dbReference type="PROSITE" id="PS50206">
    <property type="entry name" value="RHODANESE_3"/>
    <property type="match status" value="2"/>
</dbReference>
<reference evidence="2 3" key="1">
    <citation type="submission" date="2017-04" db="EMBL/GenBank/DDBJ databases">
        <authorList>
            <consortium name="Geobacter pelophilus Genome Sequencing"/>
            <person name="Aoyagi T."/>
            <person name="Koike H."/>
            <person name="Hori T."/>
        </authorList>
    </citation>
    <scope>NUCLEOTIDE SEQUENCE [LARGE SCALE GENOMIC DNA]</scope>
    <source>
        <strain evidence="2 3">Drf2</strain>
    </source>
</reference>
<dbReference type="CDD" id="cd00158">
    <property type="entry name" value="RHOD"/>
    <property type="match status" value="2"/>
</dbReference>
<gene>
    <name evidence="2" type="ORF">GPEL0_01f4263</name>
</gene>
<sequence length="305" mass="33515">MEPAPQSNVAAILQASGKFFGGFPFMGAEDVQEIIAKDGDRSYFQVSVQSADEYAKGHIPGAINIPLRNIADAASLSRLPRDKKILLSCEDGHRSMAAALFLSQLGYETQVVSMGLSHWNRTGAKVASPYRGSAGYPISTVESVKPEQYELQEIEGKSKDPRNMIVERTNAVLARERSLLISREEVYEKAVKGSDRNYLLVSLQRPEDYARGHVPGAINIPVNEIAQPRTLRKLPRDKKIVLICYVGHWAGSAALFLNQLGYEAYDMRFGTLGWNDATDGLGEAKQYLLSLGEALSLPVERASSL</sequence>
<dbReference type="InterPro" id="IPR050229">
    <property type="entry name" value="GlpE_sulfurtransferase"/>
</dbReference>
<feature type="domain" description="Rhodanese" evidence="1">
    <location>
        <begin position="50"/>
        <end position="128"/>
    </location>
</feature>
<comment type="caution">
    <text evidence="2">The sequence shown here is derived from an EMBL/GenBank/DDBJ whole genome shotgun (WGS) entry which is preliminary data.</text>
</comment>
<proteinExistence type="predicted"/>
<evidence type="ECO:0000313" key="2">
    <source>
        <dbReference type="EMBL" id="GAW68088.1"/>
    </source>
</evidence>